<sequence>MEASKAKSDPVPVVVRSEGAFNAGIILDESNYDVWSQLVEMHIAEREKLSFIRGMPQPPAEKDEGYEQWYAENQKVKRWILMSMKPEIMKRYLRLKTAHEIWIALSKAFYDGSDELQVFALNQKAFKSKQGGRSVSEYYGELVEIFRELDHRDMVTMKDPEDVKSYHDAIERLRVHIFLAGLDETFEQVRGEMLRKDLLPSLEECYAVIRREAVRRETLNTDAGNSDVAVMIMKNKSRASRGSEKPNYKCTKCNKSGHTKERCYETRKTIGCGIRRGKLYYLDLASKYSEKLGQAFALEENSDKKKTEESLPEKKKTAAIAGVLLLPRSSSQPSPDAAVHRCSHRRTLPFIVAAIAGVLLLIVVGKGRKKKKKPDDPNTERSPSVHPCTTAIAAIPSPCRRRRLAVRLPARRRR</sequence>
<keyword evidence="2" id="KW-1185">Reference proteome</keyword>
<comment type="caution">
    <text evidence="1">The sequence shown here is derived from an EMBL/GenBank/DDBJ whole genome shotgun (WGS) entry which is preliminary data.</text>
</comment>
<protein>
    <submittedName>
        <fullName evidence="1">Uncharacterized protein</fullName>
    </submittedName>
</protein>
<reference evidence="1 2" key="1">
    <citation type="journal article" date="2022" name="Hortic Res">
        <title>A haplotype resolved chromosomal level avocado genome allows analysis of novel avocado genes.</title>
        <authorList>
            <person name="Nath O."/>
            <person name="Fletcher S.J."/>
            <person name="Hayward A."/>
            <person name="Shaw L.M."/>
            <person name="Masouleh A.K."/>
            <person name="Furtado A."/>
            <person name="Henry R.J."/>
            <person name="Mitter N."/>
        </authorList>
    </citation>
    <scope>NUCLEOTIDE SEQUENCE [LARGE SCALE GENOMIC DNA]</scope>
    <source>
        <strain evidence="2">cv. Hass</strain>
    </source>
</reference>
<dbReference type="Proteomes" id="UP001234297">
    <property type="component" value="Chromosome 11"/>
</dbReference>
<name>A0ACC2KVC4_PERAE</name>
<evidence type="ECO:0000313" key="2">
    <source>
        <dbReference type="Proteomes" id="UP001234297"/>
    </source>
</evidence>
<proteinExistence type="predicted"/>
<accession>A0ACC2KVC4</accession>
<evidence type="ECO:0000313" key="1">
    <source>
        <dbReference type="EMBL" id="KAJ8624816.1"/>
    </source>
</evidence>
<dbReference type="EMBL" id="CM056819">
    <property type="protein sequence ID" value="KAJ8624816.1"/>
    <property type="molecule type" value="Genomic_DNA"/>
</dbReference>
<gene>
    <name evidence="1" type="ORF">MRB53_033346</name>
</gene>
<organism evidence="1 2">
    <name type="scientific">Persea americana</name>
    <name type="common">Avocado</name>
    <dbReference type="NCBI Taxonomy" id="3435"/>
    <lineage>
        <taxon>Eukaryota</taxon>
        <taxon>Viridiplantae</taxon>
        <taxon>Streptophyta</taxon>
        <taxon>Embryophyta</taxon>
        <taxon>Tracheophyta</taxon>
        <taxon>Spermatophyta</taxon>
        <taxon>Magnoliopsida</taxon>
        <taxon>Magnoliidae</taxon>
        <taxon>Laurales</taxon>
        <taxon>Lauraceae</taxon>
        <taxon>Persea</taxon>
    </lineage>
</organism>